<evidence type="ECO:0000313" key="6">
    <source>
        <dbReference type="Proteomes" id="UP000431304"/>
    </source>
</evidence>
<dbReference type="Proteomes" id="UP000095492">
    <property type="component" value="Unassembled WGS sequence"/>
</dbReference>
<name>A0A173RY14_EUBRA</name>
<dbReference type="GO" id="GO:0030435">
    <property type="term" value="P:sporulation resulting in formation of a cellular spore"/>
    <property type="evidence" value="ECO:0007669"/>
    <property type="project" value="InterPro"/>
</dbReference>
<dbReference type="EMBL" id="CYYA01000003">
    <property type="protein sequence ID" value="CUM82626.1"/>
    <property type="molecule type" value="Genomic_DNA"/>
</dbReference>
<dbReference type="AlphaFoldDB" id="A0A173RY14"/>
<dbReference type="STRING" id="39490.ERS852448_00663"/>
<dbReference type="NCBIfam" id="TIGR02669">
    <property type="entry name" value="SpoIID_LytB"/>
    <property type="match status" value="1"/>
</dbReference>
<keyword evidence="1" id="KW-0472">Membrane</keyword>
<protein>
    <submittedName>
        <fullName evidence="3">H-34</fullName>
    </submittedName>
    <submittedName>
        <fullName evidence="4">SpoIID/LytB domain-containing protein</fullName>
    </submittedName>
</protein>
<feature type="domain" description="Sporulation stage II protein D amidase enhancer LytB N-terminal" evidence="2">
    <location>
        <begin position="41"/>
        <end position="130"/>
    </location>
</feature>
<proteinExistence type="predicted"/>
<evidence type="ECO:0000313" key="4">
    <source>
        <dbReference type="EMBL" id="MSD15363.1"/>
    </source>
</evidence>
<dbReference type="Pfam" id="PF08486">
    <property type="entry name" value="SpoIID"/>
    <property type="match status" value="1"/>
</dbReference>
<organism evidence="3 5">
    <name type="scientific">Eubacterium ramulus</name>
    <dbReference type="NCBI Taxonomy" id="39490"/>
    <lineage>
        <taxon>Bacteria</taxon>
        <taxon>Bacillati</taxon>
        <taxon>Bacillota</taxon>
        <taxon>Clostridia</taxon>
        <taxon>Eubacteriales</taxon>
        <taxon>Eubacteriaceae</taxon>
        <taxon>Eubacterium</taxon>
    </lineage>
</organism>
<dbReference type="OrthoDB" id="9794671at2"/>
<reference evidence="4 6" key="2">
    <citation type="journal article" date="2019" name="Nat. Med.">
        <title>A library of human gut bacterial isolates paired with longitudinal multiomics data enables mechanistic microbiome research.</title>
        <authorList>
            <person name="Poyet M."/>
            <person name="Groussin M."/>
            <person name="Gibbons S.M."/>
            <person name="Avila-Pacheco J."/>
            <person name="Jiang X."/>
            <person name="Kearney S.M."/>
            <person name="Perrotta A.R."/>
            <person name="Berdy B."/>
            <person name="Zhao S."/>
            <person name="Lieberman T.D."/>
            <person name="Swanson P.K."/>
            <person name="Smith M."/>
            <person name="Roesemann S."/>
            <person name="Alexander J.E."/>
            <person name="Rich S.A."/>
            <person name="Livny J."/>
            <person name="Vlamakis H."/>
            <person name="Clish C."/>
            <person name="Bullock K."/>
            <person name="Deik A."/>
            <person name="Scott J."/>
            <person name="Pierce K.A."/>
            <person name="Xavier R.J."/>
            <person name="Alm E.J."/>
        </authorList>
    </citation>
    <scope>NUCLEOTIDE SEQUENCE [LARGE SCALE GENOMIC DNA]</scope>
    <source>
        <strain evidence="4 6">BIOML-A3</strain>
    </source>
</reference>
<keyword evidence="1" id="KW-0812">Transmembrane</keyword>
<reference evidence="3 5" key="1">
    <citation type="submission" date="2015-09" db="EMBL/GenBank/DDBJ databases">
        <authorList>
            <consortium name="Pathogen Informatics"/>
        </authorList>
    </citation>
    <scope>NUCLEOTIDE SEQUENCE [LARGE SCALE GENOMIC DNA]</scope>
    <source>
        <strain evidence="3 5">2789STDY5608891</strain>
    </source>
</reference>
<gene>
    <name evidence="3" type="ORF">ERS852448_00663</name>
    <name evidence="4" type="ORF">GKE72_04620</name>
</gene>
<dbReference type="InterPro" id="IPR013693">
    <property type="entry name" value="SpoIID/LytB_N"/>
</dbReference>
<dbReference type="EMBL" id="WKRA01000005">
    <property type="protein sequence ID" value="MSD15363.1"/>
    <property type="molecule type" value="Genomic_DNA"/>
</dbReference>
<accession>A0A173RY14</accession>
<dbReference type="Proteomes" id="UP000431304">
    <property type="component" value="Unassembled WGS sequence"/>
</dbReference>
<evidence type="ECO:0000313" key="5">
    <source>
        <dbReference type="Proteomes" id="UP000095492"/>
    </source>
</evidence>
<evidence type="ECO:0000259" key="2">
    <source>
        <dbReference type="Pfam" id="PF08486"/>
    </source>
</evidence>
<evidence type="ECO:0000313" key="3">
    <source>
        <dbReference type="EMBL" id="CUM82626.1"/>
    </source>
</evidence>
<dbReference type="InterPro" id="IPR013486">
    <property type="entry name" value="SpoIID/LytB"/>
</dbReference>
<keyword evidence="1" id="KW-1133">Transmembrane helix</keyword>
<evidence type="ECO:0000256" key="1">
    <source>
        <dbReference type="SAM" id="Phobius"/>
    </source>
</evidence>
<feature type="transmembrane region" description="Helical" evidence="1">
    <location>
        <begin position="7"/>
        <end position="26"/>
    </location>
</feature>
<sequence length="300" mass="33412">MKEKFKLYGSIFILVIFVPFLLMLWVEGGFGGRQADPVQQQIEEALPFVVAKEVSVGSRTETLKAQAVIARTNLWGMYLKNQSDDAQGKRDWLEPGGTEDLMTLWGASAYEKNMEKFRQAVKETRGEILTVEHQPIQAAYHYAANCKTRNASEVPGQEAAVYLQSVDSPDDMLADGFLSISYMEKQQMADALASLFQEDAPQAENLPGALELTVRDSAGYVTEVTCGRTVANGEAVRQALHLNSACFYFSELDGKIRILTKGIGHGLGLSQYGANELAKQGKNYQDILKYYYQDVTLEHW</sequence>